<dbReference type="InterPro" id="IPR051610">
    <property type="entry name" value="GPI/OXD"/>
</dbReference>
<keyword evidence="1" id="KW-0479">Metal-binding</keyword>
<organism evidence="3 4">
    <name type="scientific">Handelsmanbacteria sp. (strain RIFCSPLOWO2_12_FULL_64_10)</name>
    <dbReference type="NCBI Taxonomy" id="1817868"/>
    <lineage>
        <taxon>Bacteria</taxon>
        <taxon>Candidatus Handelsmaniibacteriota</taxon>
    </lineage>
</organism>
<dbReference type="InterPro" id="IPR014710">
    <property type="entry name" value="RmlC-like_jellyroll"/>
</dbReference>
<dbReference type="PANTHER" id="PTHR35848">
    <property type="entry name" value="OXALATE-BINDING PROTEIN"/>
    <property type="match status" value="1"/>
</dbReference>
<dbReference type="Proteomes" id="UP000178606">
    <property type="component" value="Unassembled WGS sequence"/>
</dbReference>
<dbReference type="InterPro" id="IPR013096">
    <property type="entry name" value="Cupin_2"/>
</dbReference>
<feature type="domain" description="Cupin type-2" evidence="2">
    <location>
        <begin position="52"/>
        <end position="108"/>
    </location>
</feature>
<dbReference type="Gene3D" id="2.60.120.10">
    <property type="entry name" value="Jelly Rolls"/>
    <property type="match status" value="2"/>
</dbReference>
<protein>
    <recommendedName>
        <fullName evidence="2">Cupin type-2 domain-containing protein</fullName>
    </recommendedName>
</protein>
<proteinExistence type="predicted"/>
<reference evidence="3 4" key="1">
    <citation type="journal article" date="2016" name="Nat. Commun.">
        <title>Thousands of microbial genomes shed light on interconnected biogeochemical processes in an aquifer system.</title>
        <authorList>
            <person name="Anantharaman K."/>
            <person name="Brown C.T."/>
            <person name="Hug L.A."/>
            <person name="Sharon I."/>
            <person name="Castelle C.J."/>
            <person name="Probst A.J."/>
            <person name="Thomas B.C."/>
            <person name="Singh A."/>
            <person name="Wilkins M.J."/>
            <person name="Karaoz U."/>
            <person name="Brodie E.L."/>
            <person name="Williams K.H."/>
            <person name="Hubbard S.S."/>
            <person name="Banfield J.F."/>
        </authorList>
    </citation>
    <scope>NUCLEOTIDE SEQUENCE [LARGE SCALE GENOMIC DNA]</scope>
    <source>
        <strain evidence="4">RIFCSPLOWO2_12_FULL_64_10</strain>
    </source>
</reference>
<dbReference type="InterPro" id="IPR011051">
    <property type="entry name" value="RmlC_Cupin_sf"/>
</dbReference>
<dbReference type="SUPFAM" id="SSF51182">
    <property type="entry name" value="RmlC-like cupins"/>
    <property type="match status" value="1"/>
</dbReference>
<feature type="domain" description="Cupin type-2" evidence="2">
    <location>
        <begin position="168"/>
        <end position="234"/>
    </location>
</feature>
<evidence type="ECO:0000256" key="1">
    <source>
        <dbReference type="ARBA" id="ARBA00022723"/>
    </source>
</evidence>
<evidence type="ECO:0000313" key="3">
    <source>
        <dbReference type="EMBL" id="OGG45368.1"/>
    </source>
</evidence>
<evidence type="ECO:0000313" key="4">
    <source>
        <dbReference type="Proteomes" id="UP000178606"/>
    </source>
</evidence>
<sequence>MPLIRNWRDEEPIVNHMSAIVWGGLRHKRDGETNPLFCLERLRGFARHALQGRKTSDHHQHHHQEQVYYIISGRGEALCGERRYPVEEGDAVYLPTDAPHQMFNTGDAWIEHHVISAGVEGTGGACAVRNWRDAAPQGDGAGAVRWRLLGREGEGGALRGMAFVDREAVQPRGRSAERAYKDLEQVYYVLEGEGALVAKGNEQRVVEGDMIHLPAGTAYHFRNPTEGWLVYYVVGV</sequence>
<dbReference type="AlphaFoldDB" id="A0A1F6C8A0"/>
<dbReference type="Pfam" id="PF07883">
    <property type="entry name" value="Cupin_2"/>
    <property type="match status" value="2"/>
</dbReference>
<accession>A0A1F6C8A0</accession>
<comment type="caution">
    <text evidence="3">The sequence shown here is derived from an EMBL/GenBank/DDBJ whole genome shotgun (WGS) entry which is preliminary data.</text>
</comment>
<dbReference type="PANTHER" id="PTHR35848:SF6">
    <property type="entry name" value="CUPIN TYPE-2 DOMAIN-CONTAINING PROTEIN"/>
    <property type="match status" value="1"/>
</dbReference>
<gene>
    <name evidence="3" type="ORF">A3F84_27055</name>
</gene>
<evidence type="ECO:0000259" key="2">
    <source>
        <dbReference type="Pfam" id="PF07883"/>
    </source>
</evidence>
<dbReference type="GO" id="GO:0046872">
    <property type="term" value="F:metal ion binding"/>
    <property type="evidence" value="ECO:0007669"/>
    <property type="project" value="UniProtKB-KW"/>
</dbReference>
<dbReference type="EMBL" id="MFKF01000378">
    <property type="protein sequence ID" value="OGG45368.1"/>
    <property type="molecule type" value="Genomic_DNA"/>
</dbReference>
<name>A0A1F6C8A0_HANXR</name>